<dbReference type="SFLD" id="SFLDG01129">
    <property type="entry name" value="C1.5:_HAD__Beta-PGM__Phosphata"/>
    <property type="match status" value="1"/>
</dbReference>
<organism evidence="1 2">
    <name type="scientific">Romboutsia faecis</name>
    <dbReference type="NCBI Taxonomy" id="2764597"/>
    <lineage>
        <taxon>Bacteria</taxon>
        <taxon>Bacillati</taxon>
        <taxon>Bacillota</taxon>
        <taxon>Clostridia</taxon>
        <taxon>Peptostreptococcales</taxon>
        <taxon>Peptostreptococcaceae</taxon>
        <taxon>Romboutsia</taxon>
    </lineage>
</organism>
<accession>A0ABR7JKI1</accession>
<comment type="caution">
    <text evidence="1">The sequence shown here is derived from an EMBL/GenBank/DDBJ whole genome shotgun (WGS) entry which is preliminary data.</text>
</comment>
<dbReference type="SFLD" id="SFLDS00003">
    <property type="entry name" value="Haloacid_Dehalogenase"/>
    <property type="match status" value="1"/>
</dbReference>
<evidence type="ECO:0000313" key="2">
    <source>
        <dbReference type="Proteomes" id="UP000609849"/>
    </source>
</evidence>
<dbReference type="InterPro" id="IPR036412">
    <property type="entry name" value="HAD-like_sf"/>
</dbReference>
<proteinExistence type="predicted"/>
<dbReference type="PANTHER" id="PTHR43434">
    <property type="entry name" value="PHOSPHOGLYCOLATE PHOSPHATASE"/>
    <property type="match status" value="1"/>
</dbReference>
<protein>
    <submittedName>
        <fullName evidence="1">HAD family hydrolase</fullName>
    </submittedName>
</protein>
<dbReference type="GO" id="GO:0016787">
    <property type="term" value="F:hydrolase activity"/>
    <property type="evidence" value="ECO:0007669"/>
    <property type="project" value="UniProtKB-KW"/>
</dbReference>
<evidence type="ECO:0000313" key="1">
    <source>
        <dbReference type="EMBL" id="MBC5995434.1"/>
    </source>
</evidence>
<dbReference type="NCBIfam" id="TIGR01549">
    <property type="entry name" value="HAD-SF-IA-v1"/>
    <property type="match status" value="1"/>
</dbReference>
<dbReference type="InterPro" id="IPR023198">
    <property type="entry name" value="PGP-like_dom2"/>
</dbReference>
<keyword evidence="2" id="KW-1185">Reference proteome</keyword>
<dbReference type="Proteomes" id="UP000609849">
    <property type="component" value="Unassembled WGS sequence"/>
</dbReference>
<dbReference type="Gene3D" id="1.10.150.240">
    <property type="entry name" value="Putative phosphatase, domain 2"/>
    <property type="match status" value="1"/>
</dbReference>
<dbReference type="SFLD" id="SFLDG01135">
    <property type="entry name" value="C1.5.6:_HAD__Beta-PGM__Phospha"/>
    <property type="match status" value="1"/>
</dbReference>
<sequence>MYKCCIFDLDGTLVDSIKAINHTINLTLSKYNLGPISEENCKIFVGDGYKKLVERSLIHCKDYDLKHYKDALLTYTEYFKIYCMYKVKAYDGIKDLLNYLKNNNIKITVLSNKPHKRTIENVEVIFGSEYFDYISGERNNIKRKPNPEGAIIITRKLNISPKDCLYIGDTDTDMKTGIGANMDTIGVTWGFRSREELESYNPKYVVDHPKEIIDIIKKSCVEINNL</sequence>
<dbReference type="Gene3D" id="3.40.50.1000">
    <property type="entry name" value="HAD superfamily/HAD-like"/>
    <property type="match status" value="1"/>
</dbReference>
<keyword evidence="1" id="KW-0378">Hydrolase</keyword>
<dbReference type="InterPro" id="IPR041492">
    <property type="entry name" value="HAD_2"/>
</dbReference>
<dbReference type="InterPro" id="IPR023214">
    <property type="entry name" value="HAD_sf"/>
</dbReference>
<reference evidence="1 2" key="1">
    <citation type="submission" date="2020-08" db="EMBL/GenBank/DDBJ databases">
        <authorList>
            <person name="Liu C."/>
            <person name="Sun Q."/>
        </authorList>
    </citation>
    <scope>NUCLEOTIDE SEQUENCE [LARGE SCALE GENOMIC DNA]</scope>
    <source>
        <strain evidence="1 2">NSJ-18</strain>
    </source>
</reference>
<dbReference type="EMBL" id="JACRWE010000001">
    <property type="protein sequence ID" value="MBC5995434.1"/>
    <property type="molecule type" value="Genomic_DNA"/>
</dbReference>
<dbReference type="PANTHER" id="PTHR43434:SF1">
    <property type="entry name" value="PHOSPHOGLYCOLATE PHOSPHATASE"/>
    <property type="match status" value="1"/>
</dbReference>
<dbReference type="RefSeq" id="WP_153971360.1">
    <property type="nucleotide sequence ID" value="NZ_JACRWE010000001.1"/>
</dbReference>
<dbReference type="SUPFAM" id="SSF56784">
    <property type="entry name" value="HAD-like"/>
    <property type="match status" value="1"/>
</dbReference>
<dbReference type="InterPro" id="IPR050155">
    <property type="entry name" value="HAD-like_hydrolase_sf"/>
</dbReference>
<gene>
    <name evidence="1" type="ORF">H8923_01560</name>
</gene>
<dbReference type="InterPro" id="IPR006439">
    <property type="entry name" value="HAD-SF_hydro_IA"/>
</dbReference>
<dbReference type="Pfam" id="PF13419">
    <property type="entry name" value="HAD_2"/>
    <property type="match status" value="1"/>
</dbReference>
<name>A0ABR7JKI1_9FIRM</name>